<sequence>MREVSVLDALERAVISILRSKPQAPNAGQAVYNIFIRHFSALEGVHPTRTRGGDPYTPITRGTYLRTILLLPYLKDLGVTHLHILPVFEMSEAKAKGTVGSPYAITTPRRLDNTVVEAGLGLSAKVQYGALVEAAHRFGMKVIQEIPLRALAPDSDYLSDHPEWVYWIRRSKFTEFRKPSFTADQYARIATAIETGRLHDLPTAESVFRNLIQPTPDPSEVRLSTTGYSSGGEDPVVPAPAFSDWPFDDHNQPWTDITYLRLFTNPEFDYPAYNTLRYFTPQAVDDQWLNEGVLEYITTTLHHAQNVLGVDGVFIDMGHGFPQNYRQRMRKAAPNLELWYEDFNEPPLLITDDIHLGIPEKPGSEWFAKRAAELDAGSSYGMHRCLRALENHNSVRAFATMPDNQARGIWLAALMLPGIPWIHSGQEFKASIAINAVIGDGSGTTITGTPLFNDHALPWNDPANLRTVTRQALRTRARMASLYNDSATWRGRVFDEGSALAWHFIGENGYNHRIDVLVNPSGAAVRGRHPTKLDPVHLAAGQCVIFVHLGSQVWQLDSERIGEAFKEYVGLCR</sequence>
<dbReference type="Proteomes" id="UP000186394">
    <property type="component" value="Unassembled WGS sequence"/>
</dbReference>
<evidence type="ECO:0008006" key="3">
    <source>
        <dbReference type="Google" id="ProtNLM"/>
    </source>
</evidence>
<gene>
    <name evidence="1" type="ORF">BKH28_01550</name>
</gene>
<proteinExistence type="predicted"/>
<dbReference type="SUPFAM" id="SSF51445">
    <property type="entry name" value="(Trans)glycosidases"/>
    <property type="match status" value="1"/>
</dbReference>
<dbReference type="InterPro" id="IPR017853">
    <property type="entry name" value="GH"/>
</dbReference>
<dbReference type="EMBL" id="MSKL01000005">
    <property type="protein sequence ID" value="OLO50894.1"/>
    <property type="molecule type" value="Genomic_DNA"/>
</dbReference>
<protein>
    <recommendedName>
        <fullName evidence="3">Alpha-amylase</fullName>
    </recommendedName>
</protein>
<evidence type="ECO:0000313" key="1">
    <source>
        <dbReference type="EMBL" id="OLO50894.1"/>
    </source>
</evidence>
<comment type="caution">
    <text evidence="1">The sequence shown here is derived from an EMBL/GenBank/DDBJ whole genome shotgun (WGS) entry which is preliminary data.</text>
</comment>
<dbReference type="AlphaFoldDB" id="A0A1Q8VS27"/>
<reference evidence="1 2" key="1">
    <citation type="submission" date="2016-12" db="EMBL/GenBank/DDBJ databases">
        <title>Genomic comparison of strains in the 'Actinomyces naeslundii' group.</title>
        <authorList>
            <person name="Mughal S.R."/>
            <person name="Do T."/>
            <person name="Gilbert S.C."/>
            <person name="Witherden E.A."/>
            <person name="Didelot X."/>
            <person name="Beighton D."/>
        </authorList>
    </citation>
    <scope>NUCLEOTIDE SEQUENCE [LARGE SCALE GENOMIC DNA]</scope>
    <source>
        <strain evidence="1 2">P6N</strain>
    </source>
</reference>
<dbReference type="Gene3D" id="3.20.20.80">
    <property type="entry name" value="Glycosidases"/>
    <property type="match status" value="1"/>
</dbReference>
<accession>A0A1Q8VS27</accession>
<dbReference type="PANTHER" id="PTHR10357">
    <property type="entry name" value="ALPHA-AMYLASE FAMILY MEMBER"/>
    <property type="match status" value="1"/>
</dbReference>
<evidence type="ECO:0000313" key="2">
    <source>
        <dbReference type="Proteomes" id="UP000186394"/>
    </source>
</evidence>
<organism evidence="1 2">
    <name type="scientific">Actinomyces oris</name>
    <dbReference type="NCBI Taxonomy" id="544580"/>
    <lineage>
        <taxon>Bacteria</taxon>
        <taxon>Bacillati</taxon>
        <taxon>Actinomycetota</taxon>
        <taxon>Actinomycetes</taxon>
        <taxon>Actinomycetales</taxon>
        <taxon>Actinomycetaceae</taxon>
        <taxon>Actinomyces</taxon>
    </lineage>
</organism>
<name>A0A1Q8VS27_9ACTO</name>